<accession>A0A1U8PZV9</accession>
<dbReference type="STRING" id="4432.A0A1U8PZV9"/>
<name>A0A1U8PZV9_NELNU</name>
<protein>
    <submittedName>
        <fullName evidence="2">Uncharacterized protein LOC109114219</fullName>
    </submittedName>
</protein>
<gene>
    <name evidence="2" type="primary">LOC109114219</name>
</gene>
<evidence type="ECO:0000313" key="2">
    <source>
        <dbReference type="RefSeq" id="XP_019052088.1"/>
    </source>
</evidence>
<dbReference type="PANTHER" id="PTHR11439">
    <property type="entry name" value="GAG-POL-RELATED RETROTRANSPOSON"/>
    <property type="match status" value="1"/>
</dbReference>
<dbReference type="OMA" id="DIAYAMD"/>
<dbReference type="AlphaFoldDB" id="A0A1U8PZV9"/>
<dbReference type="RefSeq" id="XP_019052088.1">
    <property type="nucleotide sequence ID" value="XM_019196543.1"/>
</dbReference>
<dbReference type="GeneID" id="109114219"/>
<dbReference type="OrthoDB" id="1275983at2759"/>
<dbReference type="KEGG" id="nnu:109114219"/>
<sequence length="140" mass="16063">MKDLDPLKYFLGIEVAHSKKGIFISQRKYVIDLVQDLGKLGVKLADSPIDPNHRLGDCHSETIKDVKQFQRLVDRLLYMSMTQLDIAYAMDVLSQFMHAPKTTHLEAADKILKFLKKFLEASLLFQKNSHLKVEVFTDAN</sequence>
<keyword evidence="1" id="KW-1185">Reference proteome</keyword>
<dbReference type="Proteomes" id="UP000189703">
    <property type="component" value="Unplaced"/>
</dbReference>
<organism evidence="1 2">
    <name type="scientific">Nelumbo nucifera</name>
    <name type="common">Sacred lotus</name>
    <dbReference type="NCBI Taxonomy" id="4432"/>
    <lineage>
        <taxon>Eukaryota</taxon>
        <taxon>Viridiplantae</taxon>
        <taxon>Streptophyta</taxon>
        <taxon>Embryophyta</taxon>
        <taxon>Tracheophyta</taxon>
        <taxon>Spermatophyta</taxon>
        <taxon>Magnoliopsida</taxon>
        <taxon>Proteales</taxon>
        <taxon>Nelumbonaceae</taxon>
        <taxon>Nelumbo</taxon>
    </lineage>
</organism>
<dbReference type="InterPro" id="IPR043502">
    <property type="entry name" value="DNA/RNA_pol_sf"/>
</dbReference>
<evidence type="ECO:0000313" key="1">
    <source>
        <dbReference type="Proteomes" id="UP000189703"/>
    </source>
</evidence>
<reference evidence="2" key="1">
    <citation type="submission" date="2025-08" db="UniProtKB">
        <authorList>
            <consortium name="RefSeq"/>
        </authorList>
    </citation>
    <scope>IDENTIFICATION</scope>
</reference>
<proteinExistence type="predicted"/>
<dbReference type="InParanoid" id="A0A1U8PZV9"/>
<dbReference type="SUPFAM" id="SSF56672">
    <property type="entry name" value="DNA/RNA polymerases"/>
    <property type="match status" value="1"/>
</dbReference>
<dbReference type="PANTHER" id="PTHR11439:SF482">
    <property type="entry name" value="GAG-PRE-INTEGRASE DOMAIN-CONTAINING PROTEIN"/>
    <property type="match status" value="1"/>
</dbReference>